<evidence type="ECO:0000256" key="2">
    <source>
        <dbReference type="ARBA" id="ARBA00005874"/>
    </source>
</evidence>
<evidence type="ECO:0000313" key="11">
    <source>
        <dbReference type="Proteomes" id="UP000568022"/>
    </source>
</evidence>
<dbReference type="GO" id="GO:0050348">
    <property type="term" value="F:trehalose O-mycolyltransferase activity"/>
    <property type="evidence" value="ECO:0007669"/>
    <property type="project" value="UniProtKB-EC"/>
</dbReference>
<evidence type="ECO:0000256" key="3">
    <source>
        <dbReference type="ARBA" id="ARBA00012820"/>
    </source>
</evidence>
<evidence type="ECO:0000256" key="6">
    <source>
        <dbReference type="ARBA" id="ARBA00023315"/>
    </source>
</evidence>
<dbReference type="InterPro" id="IPR000801">
    <property type="entry name" value="Esterase-like"/>
</dbReference>
<evidence type="ECO:0000256" key="5">
    <source>
        <dbReference type="ARBA" id="ARBA00022679"/>
    </source>
</evidence>
<protein>
    <recommendedName>
        <fullName evidence="7">Acyl-CoA:diacylglycerol acyltransferase</fullName>
        <ecNumber evidence="3">2.3.1.122</ecNumber>
        <ecNumber evidence="4">2.3.1.20</ecNumber>
    </recommendedName>
</protein>
<dbReference type="InterPro" id="IPR006311">
    <property type="entry name" value="TAT_signal"/>
</dbReference>
<feature type="chain" id="PRO_5031037111" description="Acyl-CoA:diacylglycerol acyltransferase" evidence="9">
    <location>
        <begin position="34"/>
        <end position="340"/>
    </location>
</feature>
<evidence type="ECO:0000313" key="10">
    <source>
        <dbReference type="EMBL" id="MBB5127298.1"/>
    </source>
</evidence>
<comment type="similarity">
    <text evidence="2">Belongs to the mycobacterial A85 antigen family.</text>
</comment>
<organism evidence="10 11">
    <name type="scientific">Streptomyces griseoloalbus</name>
    <dbReference type="NCBI Taxonomy" id="67303"/>
    <lineage>
        <taxon>Bacteria</taxon>
        <taxon>Bacillati</taxon>
        <taxon>Actinomycetota</taxon>
        <taxon>Actinomycetes</taxon>
        <taxon>Kitasatosporales</taxon>
        <taxon>Streptomycetaceae</taxon>
        <taxon>Streptomyces</taxon>
    </lineage>
</organism>
<comment type="caution">
    <text evidence="10">The sequence shown here is derived from an EMBL/GenBank/DDBJ whole genome shotgun (WGS) entry which is preliminary data.</text>
</comment>
<dbReference type="EC" id="2.3.1.122" evidence="3"/>
<evidence type="ECO:0000256" key="9">
    <source>
        <dbReference type="SAM" id="SignalP"/>
    </source>
</evidence>
<sequence length="340" mass="36914">MPNSHARRRTVLTGAALLTAAGTSLLGAAPARATGRVLAERRVSERLIELTMDSPALGGPGRVALLTPRGWDRRGPGDRWPTLYLLAGGDGDHTTWTTLFRVQELAELREVLVVMPGMPLFGFWTDWWNHGRQGPPGVRTYFLREVVPLVERDYGAGPRRAAAGESQGGFGALGMAARIPGLFGAVAAFGAPVHPIRHPEMWLSGAKFVGVDGYAIFGDPWEQWKVWLNWDPFHHADGLRDTPVYLASGDGTPGPLDGPDPEPHIPGTEKWVALAGPGVVSVTEAICAEETRMLSGRLTSMRAPVTTHVYPGTHTGTYGYRELRHALPMLLAALHDRPRR</sequence>
<dbReference type="EC" id="2.3.1.20" evidence="4"/>
<dbReference type="Proteomes" id="UP000568022">
    <property type="component" value="Unassembled WGS sequence"/>
</dbReference>
<gene>
    <name evidence="10" type="ORF">FHS32_004040</name>
</gene>
<dbReference type="Pfam" id="PF00756">
    <property type="entry name" value="Esterase"/>
    <property type="match status" value="1"/>
</dbReference>
<dbReference type="PANTHER" id="PTHR48098">
    <property type="entry name" value="ENTEROCHELIN ESTERASE-RELATED"/>
    <property type="match status" value="1"/>
</dbReference>
<dbReference type="GO" id="GO:0016787">
    <property type="term" value="F:hydrolase activity"/>
    <property type="evidence" value="ECO:0007669"/>
    <property type="project" value="UniProtKB-KW"/>
</dbReference>
<dbReference type="InterPro" id="IPR050583">
    <property type="entry name" value="Mycobacterial_A85_antigen"/>
</dbReference>
<keyword evidence="5" id="KW-0808">Transferase</keyword>
<dbReference type="PROSITE" id="PS51318">
    <property type="entry name" value="TAT"/>
    <property type="match status" value="1"/>
</dbReference>
<reference evidence="10 11" key="1">
    <citation type="submission" date="2020-08" db="EMBL/GenBank/DDBJ databases">
        <title>Genomic Encyclopedia of Type Strains, Phase III (KMG-III): the genomes of soil and plant-associated and newly described type strains.</title>
        <authorList>
            <person name="Whitman W."/>
        </authorList>
    </citation>
    <scope>NUCLEOTIDE SEQUENCE [LARGE SCALE GENOMIC DNA]</scope>
    <source>
        <strain evidence="10 11">CECT 3226</strain>
    </source>
</reference>
<dbReference type="EMBL" id="JACHJE010000008">
    <property type="protein sequence ID" value="MBB5127298.1"/>
    <property type="molecule type" value="Genomic_DNA"/>
</dbReference>
<dbReference type="InterPro" id="IPR029058">
    <property type="entry name" value="AB_hydrolase_fold"/>
</dbReference>
<keyword evidence="6" id="KW-0012">Acyltransferase</keyword>
<evidence type="ECO:0000256" key="7">
    <source>
        <dbReference type="ARBA" id="ARBA00032572"/>
    </source>
</evidence>
<keyword evidence="9" id="KW-0732">Signal</keyword>
<feature type="signal peptide" evidence="9">
    <location>
        <begin position="1"/>
        <end position="33"/>
    </location>
</feature>
<keyword evidence="10" id="KW-0378">Hydrolase</keyword>
<evidence type="ECO:0000256" key="8">
    <source>
        <dbReference type="ARBA" id="ARBA00048109"/>
    </source>
</evidence>
<comment type="catalytic activity">
    <reaction evidence="1">
        <text>2 alpha,alpha'-trehalose 6-mycolate = alpha,alpha'-trehalose 6,6'-bismycolate + alpha,alpha-trehalose</text>
        <dbReference type="Rhea" id="RHEA:23472"/>
        <dbReference type="ChEBI" id="CHEBI:16551"/>
        <dbReference type="ChEBI" id="CHEBI:18195"/>
        <dbReference type="ChEBI" id="CHEBI:18234"/>
        <dbReference type="EC" id="2.3.1.122"/>
    </reaction>
</comment>
<dbReference type="PANTHER" id="PTHR48098:SF1">
    <property type="entry name" value="DIACYLGLYCEROL ACYLTRANSFERASE_MYCOLYLTRANSFERASE AG85A"/>
    <property type="match status" value="1"/>
</dbReference>
<dbReference type="Gene3D" id="3.40.50.1820">
    <property type="entry name" value="alpha/beta hydrolase"/>
    <property type="match status" value="1"/>
</dbReference>
<evidence type="ECO:0000256" key="4">
    <source>
        <dbReference type="ARBA" id="ARBA00013244"/>
    </source>
</evidence>
<accession>A0A7W8BR53</accession>
<name>A0A7W8BR53_9ACTN</name>
<dbReference type="SUPFAM" id="SSF53474">
    <property type="entry name" value="alpha/beta-Hydrolases"/>
    <property type="match status" value="1"/>
</dbReference>
<proteinExistence type="inferred from homology"/>
<keyword evidence="11" id="KW-1185">Reference proteome</keyword>
<evidence type="ECO:0000256" key="1">
    <source>
        <dbReference type="ARBA" id="ARBA00000697"/>
    </source>
</evidence>
<dbReference type="GO" id="GO:0004144">
    <property type="term" value="F:diacylglycerol O-acyltransferase activity"/>
    <property type="evidence" value="ECO:0007669"/>
    <property type="project" value="UniProtKB-EC"/>
</dbReference>
<comment type="catalytic activity">
    <reaction evidence="8">
        <text>an acyl-CoA + a 1,2-diacyl-sn-glycerol = a triacyl-sn-glycerol + CoA</text>
        <dbReference type="Rhea" id="RHEA:10868"/>
        <dbReference type="ChEBI" id="CHEBI:17815"/>
        <dbReference type="ChEBI" id="CHEBI:57287"/>
        <dbReference type="ChEBI" id="CHEBI:58342"/>
        <dbReference type="ChEBI" id="CHEBI:64615"/>
        <dbReference type="EC" id="2.3.1.20"/>
    </reaction>
</comment>
<dbReference type="AlphaFoldDB" id="A0A7W8BR53"/>